<dbReference type="Gene3D" id="1.10.10.60">
    <property type="entry name" value="Homeodomain-like"/>
    <property type="match status" value="1"/>
</dbReference>
<evidence type="ECO:0000313" key="11">
    <source>
        <dbReference type="EMBL" id="VDP77014.1"/>
    </source>
</evidence>
<dbReference type="GO" id="GO:0045944">
    <property type="term" value="P:positive regulation of transcription by RNA polymerase II"/>
    <property type="evidence" value="ECO:0007669"/>
    <property type="project" value="InterPro"/>
</dbReference>
<gene>
    <name evidence="11" type="ORF">ECPE_LOCUS5956</name>
</gene>
<evidence type="ECO:0000256" key="2">
    <source>
        <dbReference type="ARBA" id="ARBA00023015"/>
    </source>
</evidence>
<dbReference type="PANTHER" id="PTHR46271">
    <property type="entry name" value="HOMEOBOX PROTEIN, PUTATIVE-RELATED"/>
    <property type="match status" value="1"/>
</dbReference>
<evidence type="ECO:0000313" key="13">
    <source>
        <dbReference type="WBParaSite" id="ECPE_0000596901-mRNA-1"/>
    </source>
</evidence>
<dbReference type="InterPro" id="IPR017970">
    <property type="entry name" value="Homeobox_CS"/>
</dbReference>
<reference evidence="11 12" key="2">
    <citation type="submission" date="2018-11" db="EMBL/GenBank/DDBJ databases">
        <authorList>
            <consortium name="Pathogen Informatics"/>
        </authorList>
    </citation>
    <scope>NUCLEOTIDE SEQUENCE [LARGE SCALE GENOMIC DNA]</scope>
    <source>
        <strain evidence="11 12">Egypt</strain>
    </source>
</reference>
<keyword evidence="3 7" id="KW-0238">DNA-binding</keyword>
<dbReference type="SMART" id="SM00389">
    <property type="entry name" value="HOX"/>
    <property type="match status" value="1"/>
</dbReference>
<protein>
    <submittedName>
        <fullName evidence="13">Homeobox domain-containing protein</fullName>
    </submittedName>
</protein>
<comment type="subcellular location">
    <subcellularLocation>
        <location evidence="1 7 8">Nucleus</location>
    </subcellularLocation>
</comment>
<dbReference type="AlphaFoldDB" id="A0A183AG71"/>
<dbReference type="WBParaSite" id="ECPE_0000596901-mRNA-1">
    <property type="protein sequence ID" value="ECPE_0000596901-mRNA-1"/>
    <property type="gene ID" value="ECPE_0000596901"/>
</dbReference>
<evidence type="ECO:0000256" key="8">
    <source>
        <dbReference type="RuleBase" id="RU000682"/>
    </source>
</evidence>
<keyword evidence="4 7" id="KW-0371">Homeobox</keyword>
<evidence type="ECO:0000256" key="3">
    <source>
        <dbReference type="ARBA" id="ARBA00023125"/>
    </source>
</evidence>
<keyword evidence="12" id="KW-1185">Reference proteome</keyword>
<dbReference type="SUPFAM" id="SSF46689">
    <property type="entry name" value="Homeodomain-like"/>
    <property type="match status" value="1"/>
</dbReference>
<feature type="DNA-binding region" description="Homeobox" evidence="7">
    <location>
        <begin position="170"/>
        <end position="229"/>
    </location>
</feature>
<evidence type="ECO:0000256" key="4">
    <source>
        <dbReference type="ARBA" id="ARBA00023155"/>
    </source>
</evidence>
<dbReference type="CDD" id="cd00086">
    <property type="entry name" value="homeodomain"/>
    <property type="match status" value="1"/>
</dbReference>
<keyword evidence="5" id="KW-0804">Transcription</keyword>
<keyword evidence="2" id="KW-0805">Transcription regulation</keyword>
<dbReference type="OrthoDB" id="6159439at2759"/>
<evidence type="ECO:0000259" key="10">
    <source>
        <dbReference type="PROSITE" id="PS50071"/>
    </source>
</evidence>
<dbReference type="PROSITE" id="PS50071">
    <property type="entry name" value="HOMEOBOX_2"/>
    <property type="match status" value="1"/>
</dbReference>
<dbReference type="Proteomes" id="UP000272942">
    <property type="component" value="Unassembled WGS sequence"/>
</dbReference>
<dbReference type="InterPro" id="IPR009057">
    <property type="entry name" value="Homeodomain-like_sf"/>
</dbReference>
<dbReference type="EMBL" id="UZAN01042879">
    <property type="protein sequence ID" value="VDP77014.1"/>
    <property type="molecule type" value="Genomic_DNA"/>
</dbReference>
<dbReference type="FunFam" id="1.10.10.60:FF:000071">
    <property type="entry name" value="Retinal homeobox gene 2"/>
    <property type="match status" value="1"/>
</dbReference>
<dbReference type="PANTHER" id="PTHR46271:SF4">
    <property type="entry name" value="HOMEOBOX PROTEIN, PUTATIVE-RELATED"/>
    <property type="match status" value="1"/>
</dbReference>
<reference evidence="13" key="1">
    <citation type="submission" date="2016-06" db="UniProtKB">
        <authorList>
            <consortium name="WormBaseParasite"/>
        </authorList>
    </citation>
    <scope>IDENTIFICATION</scope>
</reference>
<dbReference type="PROSITE" id="PS00027">
    <property type="entry name" value="HOMEOBOX_1"/>
    <property type="match status" value="1"/>
</dbReference>
<dbReference type="InterPro" id="IPR043562">
    <property type="entry name" value="RAX/RAX2"/>
</dbReference>
<evidence type="ECO:0000313" key="12">
    <source>
        <dbReference type="Proteomes" id="UP000272942"/>
    </source>
</evidence>
<evidence type="ECO:0000256" key="1">
    <source>
        <dbReference type="ARBA" id="ARBA00004123"/>
    </source>
</evidence>
<evidence type="ECO:0000256" key="7">
    <source>
        <dbReference type="PROSITE-ProRule" id="PRU00108"/>
    </source>
</evidence>
<evidence type="ECO:0000256" key="5">
    <source>
        <dbReference type="ARBA" id="ARBA00023163"/>
    </source>
</evidence>
<feature type="compositionally biased region" description="Polar residues" evidence="9">
    <location>
        <begin position="119"/>
        <end position="133"/>
    </location>
</feature>
<name>A0A183AG71_9TREM</name>
<evidence type="ECO:0000256" key="9">
    <source>
        <dbReference type="SAM" id="MobiDB-lite"/>
    </source>
</evidence>
<proteinExistence type="predicted"/>
<dbReference type="Pfam" id="PF00046">
    <property type="entry name" value="Homeodomain"/>
    <property type="match status" value="1"/>
</dbReference>
<dbReference type="GO" id="GO:0000981">
    <property type="term" value="F:DNA-binding transcription factor activity, RNA polymerase II-specific"/>
    <property type="evidence" value="ECO:0007669"/>
    <property type="project" value="InterPro"/>
</dbReference>
<keyword evidence="6 7" id="KW-0539">Nucleus</keyword>
<accession>A0A183AG71</accession>
<evidence type="ECO:0000256" key="6">
    <source>
        <dbReference type="ARBA" id="ARBA00023242"/>
    </source>
</evidence>
<feature type="region of interest" description="Disordered" evidence="9">
    <location>
        <begin position="92"/>
        <end position="135"/>
    </location>
</feature>
<organism evidence="13">
    <name type="scientific">Echinostoma caproni</name>
    <dbReference type="NCBI Taxonomy" id="27848"/>
    <lineage>
        <taxon>Eukaryota</taxon>
        <taxon>Metazoa</taxon>
        <taxon>Spiralia</taxon>
        <taxon>Lophotrochozoa</taxon>
        <taxon>Platyhelminthes</taxon>
        <taxon>Trematoda</taxon>
        <taxon>Digenea</taxon>
        <taxon>Plagiorchiida</taxon>
        <taxon>Echinostomata</taxon>
        <taxon>Echinostomatoidea</taxon>
        <taxon>Echinostomatidae</taxon>
        <taxon>Echinostoma</taxon>
    </lineage>
</organism>
<dbReference type="GO" id="GO:0000978">
    <property type="term" value="F:RNA polymerase II cis-regulatory region sequence-specific DNA binding"/>
    <property type="evidence" value="ECO:0007669"/>
    <property type="project" value="TreeGrafter"/>
</dbReference>
<feature type="domain" description="Homeobox" evidence="10">
    <location>
        <begin position="168"/>
        <end position="228"/>
    </location>
</feature>
<sequence>MSDKFSTSFGIAALLEQNLVDRAYSSTSSFSFPHQNLPEAPITHEDNYLNPYAKQWFDRGENAVHLNHVDVDLGLEPSGWTNAQSEKKYLPMCPKHASSPTGFRTNERLSDEDDELNSAKPNSRGSSQIQSDKPSALTIVRKQTKWAKQNKLVSAEVCTMSKLHRAAKKHRRNRTTFTTFQLHELERAFEHSHYPDVVYREDLAHKIRLPEVRVQVWFQNRRAKWRRQERQEADIHSRNLQEALPFLRRSTLIHSEVPPLPFGFVDRSVDSMEHDVDVDDTQDNSVSTFANNIQIVDKGQNNCSVPLTNGDGQLRSDTTSSSLQRSEWSAWNSIDYKFPQMIPSVSHFPLHTSWGCPSANIIDNTICQ</sequence>
<dbReference type="GO" id="GO:0005634">
    <property type="term" value="C:nucleus"/>
    <property type="evidence" value="ECO:0007669"/>
    <property type="project" value="UniProtKB-SubCell"/>
</dbReference>
<dbReference type="InterPro" id="IPR001356">
    <property type="entry name" value="HD"/>
</dbReference>